<dbReference type="RefSeq" id="WP_184750972.1">
    <property type="nucleotide sequence ID" value="NZ_BAAAJR010000005.1"/>
</dbReference>
<accession>A0A7X0KV91</accession>
<feature type="transmembrane region" description="Helical" evidence="1">
    <location>
        <begin position="6"/>
        <end position="25"/>
    </location>
</feature>
<reference evidence="2 3" key="1">
    <citation type="submission" date="2020-08" db="EMBL/GenBank/DDBJ databases">
        <title>Sequencing the genomes of 1000 actinobacteria strains.</title>
        <authorList>
            <person name="Klenk H.-P."/>
        </authorList>
    </citation>
    <scope>NUCLEOTIDE SEQUENCE [LARGE SCALE GENOMIC DNA]</scope>
    <source>
        <strain evidence="2 3">DSM 12511</strain>
    </source>
</reference>
<evidence type="ECO:0000313" key="3">
    <source>
        <dbReference type="Proteomes" id="UP000537775"/>
    </source>
</evidence>
<sequence length="146" mass="16109">MGSSEVVYAVSALAFQTVLVVHFAVRLISLDIAVRLGWIVYALSIPAAGVGIALLVAGADWSFALAGLLFLVWATFGFVVEYVLRISWRSPIRWGVFVPYVVLYLATAMFYWWPLASISRALWFTAGGLFVVATALNVASHRRVRR</sequence>
<feature type="transmembrane region" description="Helical" evidence="1">
    <location>
        <begin position="121"/>
        <end position="139"/>
    </location>
</feature>
<organism evidence="2 3">
    <name type="scientific">Microbacterium thalassium</name>
    <dbReference type="NCBI Taxonomy" id="362649"/>
    <lineage>
        <taxon>Bacteria</taxon>
        <taxon>Bacillati</taxon>
        <taxon>Actinomycetota</taxon>
        <taxon>Actinomycetes</taxon>
        <taxon>Micrococcales</taxon>
        <taxon>Microbacteriaceae</taxon>
        <taxon>Microbacterium</taxon>
    </lineage>
</organism>
<name>A0A7X0KV91_9MICO</name>
<feature type="transmembrane region" description="Helical" evidence="1">
    <location>
        <begin position="37"/>
        <end position="57"/>
    </location>
</feature>
<keyword evidence="1" id="KW-1133">Transmembrane helix</keyword>
<feature type="transmembrane region" description="Helical" evidence="1">
    <location>
        <begin position="96"/>
        <end position="115"/>
    </location>
</feature>
<keyword evidence="1" id="KW-0472">Membrane</keyword>
<keyword evidence="1" id="KW-0812">Transmembrane</keyword>
<dbReference type="EMBL" id="JACHML010000001">
    <property type="protein sequence ID" value="MBB6391849.1"/>
    <property type="molecule type" value="Genomic_DNA"/>
</dbReference>
<evidence type="ECO:0000313" key="2">
    <source>
        <dbReference type="EMBL" id="MBB6391849.1"/>
    </source>
</evidence>
<gene>
    <name evidence="2" type="ORF">HD594_002162</name>
</gene>
<evidence type="ECO:0000256" key="1">
    <source>
        <dbReference type="SAM" id="Phobius"/>
    </source>
</evidence>
<feature type="transmembrane region" description="Helical" evidence="1">
    <location>
        <begin position="63"/>
        <end position="84"/>
    </location>
</feature>
<comment type="caution">
    <text evidence="2">The sequence shown here is derived from an EMBL/GenBank/DDBJ whole genome shotgun (WGS) entry which is preliminary data.</text>
</comment>
<protein>
    <recommendedName>
        <fullName evidence="4">Integral membrane protein</fullName>
    </recommendedName>
</protein>
<evidence type="ECO:0008006" key="4">
    <source>
        <dbReference type="Google" id="ProtNLM"/>
    </source>
</evidence>
<dbReference type="AlphaFoldDB" id="A0A7X0KV91"/>
<keyword evidence="3" id="KW-1185">Reference proteome</keyword>
<dbReference type="Proteomes" id="UP000537775">
    <property type="component" value="Unassembled WGS sequence"/>
</dbReference>
<proteinExistence type="predicted"/>